<accession>X1U4F9</accession>
<dbReference type="AlphaFoldDB" id="X1U4F9"/>
<proteinExistence type="predicted"/>
<reference evidence="1" key="1">
    <citation type="journal article" date="2014" name="Front. Microbiol.">
        <title>High frequency of phylogenetically diverse reductive dehalogenase-homologous genes in deep subseafloor sedimentary metagenomes.</title>
        <authorList>
            <person name="Kawai M."/>
            <person name="Futagami T."/>
            <person name="Toyoda A."/>
            <person name="Takaki Y."/>
            <person name="Nishi S."/>
            <person name="Hori S."/>
            <person name="Arai W."/>
            <person name="Tsubouchi T."/>
            <person name="Morono Y."/>
            <person name="Uchiyama I."/>
            <person name="Ito T."/>
            <person name="Fujiyama A."/>
            <person name="Inagaki F."/>
            <person name="Takami H."/>
        </authorList>
    </citation>
    <scope>NUCLEOTIDE SEQUENCE</scope>
    <source>
        <strain evidence="1">Expedition CK06-06</strain>
    </source>
</reference>
<gene>
    <name evidence="1" type="ORF">S12H4_32971</name>
</gene>
<sequence length="61" mass="6824">DVVGRGCKAYVSVAAGFHRIVKIADTRRESGIENLESRYMFDIYTNFELGAVKSQINTRLG</sequence>
<feature type="non-terminal residue" evidence="1">
    <location>
        <position position="1"/>
    </location>
</feature>
<dbReference type="EMBL" id="BARW01019388">
    <property type="protein sequence ID" value="GAI94715.1"/>
    <property type="molecule type" value="Genomic_DNA"/>
</dbReference>
<comment type="caution">
    <text evidence="1">The sequence shown here is derived from an EMBL/GenBank/DDBJ whole genome shotgun (WGS) entry which is preliminary data.</text>
</comment>
<name>X1U4F9_9ZZZZ</name>
<protein>
    <submittedName>
        <fullName evidence="1">Uncharacterized protein</fullName>
    </submittedName>
</protein>
<organism evidence="1">
    <name type="scientific">marine sediment metagenome</name>
    <dbReference type="NCBI Taxonomy" id="412755"/>
    <lineage>
        <taxon>unclassified sequences</taxon>
        <taxon>metagenomes</taxon>
        <taxon>ecological metagenomes</taxon>
    </lineage>
</organism>
<evidence type="ECO:0000313" key="1">
    <source>
        <dbReference type="EMBL" id="GAI94715.1"/>
    </source>
</evidence>